<feature type="transmembrane region" description="Helical" evidence="1">
    <location>
        <begin position="226"/>
        <end position="247"/>
    </location>
</feature>
<keyword evidence="1" id="KW-1133">Transmembrane helix</keyword>
<feature type="transmembrane region" description="Helical" evidence="1">
    <location>
        <begin position="198"/>
        <end position="219"/>
    </location>
</feature>
<reference evidence="2 3" key="1">
    <citation type="submission" date="2023-07" db="EMBL/GenBank/DDBJ databases">
        <title>Genomic Encyclopedia of Type Strains, Phase IV (KMG-IV): sequencing the most valuable type-strain genomes for metagenomic binning, comparative biology and taxonomic classification.</title>
        <authorList>
            <person name="Goeker M."/>
        </authorList>
    </citation>
    <scope>NUCLEOTIDE SEQUENCE [LARGE SCALE GENOMIC DNA]</scope>
    <source>
        <strain evidence="2 3">DSM 17740</strain>
    </source>
</reference>
<feature type="transmembrane region" description="Helical" evidence="1">
    <location>
        <begin position="326"/>
        <end position="348"/>
    </location>
</feature>
<evidence type="ECO:0000313" key="3">
    <source>
        <dbReference type="Proteomes" id="UP001232445"/>
    </source>
</evidence>
<evidence type="ECO:0000256" key="1">
    <source>
        <dbReference type="SAM" id="Phobius"/>
    </source>
</evidence>
<gene>
    <name evidence="2" type="ORF">J2S00_000608</name>
</gene>
<name>A0ABU0CN26_9BACI</name>
<keyword evidence="3" id="KW-1185">Reference proteome</keyword>
<protein>
    <submittedName>
        <fullName evidence="2">ABC-2 type transport system permease protein</fullName>
    </submittedName>
</protein>
<feature type="transmembrane region" description="Helical" evidence="1">
    <location>
        <begin position="113"/>
        <end position="133"/>
    </location>
</feature>
<dbReference type="PANTHER" id="PTHR43471:SF14">
    <property type="entry name" value="ABC-2 TYPE TRANSPORT SYSTEM PERMEASE PROTEIN"/>
    <property type="match status" value="1"/>
</dbReference>
<feature type="transmembrane region" description="Helical" evidence="1">
    <location>
        <begin position="60"/>
        <end position="81"/>
    </location>
</feature>
<keyword evidence="1" id="KW-0812">Transmembrane</keyword>
<dbReference type="Pfam" id="PF12679">
    <property type="entry name" value="ABC2_membrane_2"/>
    <property type="match status" value="1"/>
</dbReference>
<dbReference type="PANTHER" id="PTHR43471">
    <property type="entry name" value="ABC TRANSPORTER PERMEASE"/>
    <property type="match status" value="1"/>
</dbReference>
<keyword evidence="1" id="KW-0472">Membrane</keyword>
<evidence type="ECO:0000313" key="2">
    <source>
        <dbReference type="EMBL" id="MDQ0337825.1"/>
    </source>
</evidence>
<feature type="transmembrane region" description="Helical" evidence="1">
    <location>
        <begin position="154"/>
        <end position="186"/>
    </location>
</feature>
<organism evidence="2 3">
    <name type="scientific">Caldalkalibacillus uzonensis</name>
    <dbReference type="NCBI Taxonomy" id="353224"/>
    <lineage>
        <taxon>Bacteria</taxon>
        <taxon>Bacillati</taxon>
        <taxon>Bacillota</taxon>
        <taxon>Bacilli</taxon>
        <taxon>Bacillales</taxon>
        <taxon>Bacillaceae</taxon>
        <taxon>Caldalkalibacillus</taxon>
    </lineage>
</organism>
<dbReference type="Proteomes" id="UP001232445">
    <property type="component" value="Unassembled WGS sequence"/>
</dbReference>
<sequence length="356" mass="39637">MTRPNLKQWLADKMIFLKSFRRGNETEKEEMGIKPQLDKETPHPFWVLVQKEVTDHMRSWRYVILLAILLLTCMGSLYTALMSIRDAVSGEGSDVGFVFLKLFTVSDGTLPPFITFVGFLGPLLGITLGFDAVNSELNKRTLIRILAQPVPRDYVINAKFVGALMMIGLLFFGLGFLVMGLGLMMIGIPPTPEEFLRMLAFLILSVVYVAFWLNLAILFSIRFRQAATSALASIAVWLFFSVFYQLIVNMIGLARGSTGLAPEASATAQQIQLVQALLRLSPNHLFSEATTTLLVPSIRSLGPLTMEQVYGALPTPLPLGQSLMLVWPQVTALIAVTMLCFAFSYVSFMRQDIRAR</sequence>
<accession>A0ABU0CN26</accession>
<dbReference type="EMBL" id="JAUSUQ010000002">
    <property type="protein sequence ID" value="MDQ0337825.1"/>
    <property type="molecule type" value="Genomic_DNA"/>
</dbReference>
<comment type="caution">
    <text evidence="2">The sequence shown here is derived from an EMBL/GenBank/DDBJ whole genome shotgun (WGS) entry which is preliminary data.</text>
</comment>
<proteinExistence type="predicted"/>
<dbReference type="RefSeq" id="WP_307335265.1">
    <property type="nucleotide sequence ID" value="NZ_JAUSUQ010000002.1"/>
</dbReference>